<evidence type="ECO:0000259" key="6">
    <source>
        <dbReference type="PROSITE" id="PS51007"/>
    </source>
</evidence>
<feature type="signal peptide" evidence="5">
    <location>
        <begin position="1"/>
        <end position="22"/>
    </location>
</feature>
<dbReference type="GO" id="GO:0046872">
    <property type="term" value="F:metal ion binding"/>
    <property type="evidence" value="ECO:0007669"/>
    <property type="project" value="UniProtKB-KW"/>
</dbReference>
<accession>A0A844D6G0</accession>
<keyword evidence="3 4" id="KW-0408">Iron</keyword>
<keyword evidence="5" id="KW-0732">Signal</keyword>
<dbReference type="InterPro" id="IPR009056">
    <property type="entry name" value="Cyt_c-like_dom"/>
</dbReference>
<evidence type="ECO:0000256" key="3">
    <source>
        <dbReference type="ARBA" id="ARBA00023004"/>
    </source>
</evidence>
<keyword evidence="2 4" id="KW-0479">Metal-binding</keyword>
<comment type="caution">
    <text evidence="7">The sequence shown here is derived from an EMBL/GenBank/DDBJ whole genome shotgun (WGS) entry which is preliminary data.</text>
</comment>
<evidence type="ECO:0000256" key="5">
    <source>
        <dbReference type="SAM" id="SignalP"/>
    </source>
</evidence>
<protein>
    <submittedName>
        <fullName evidence="7">Cytochrome c</fullName>
    </submittedName>
</protein>
<dbReference type="InterPro" id="IPR036909">
    <property type="entry name" value="Cyt_c-like_dom_sf"/>
</dbReference>
<keyword evidence="1 4" id="KW-0349">Heme</keyword>
<feature type="chain" id="PRO_5033036826" evidence="5">
    <location>
        <begin position="23"/>
        <end position="137"/>
    </location>
</feature>
<dbReference type="PROSITE" id="PS51007">
    <property type="entry name" value="CYTC"/>
    <property type="match status" value="1"/>
</dbReference>
<dbReference type="Gene3D" id="1.10.760.10">
    <property type="entry name" value="Cytochrome c-like domain"/>
    <property type="match status" value="1"/>
</dbReference>
<dbReference type="GO" id="GO:0020037">
    <property type="term" value="F:heme binding"/>
    <property type="evidence" value="ECO:0007669"/>
    <property type="project" value="InterPro"/>
</dbReference>
<sequence length="137" mass="14665">MRLFGQACFLTMVLGASGTVTAQEGFGEAEYMNSCAQCHGADGTGSGPMAGYLTTSLPDLTMLSADNGGIFPVERVYEVVDGRADIGPHGSREMPAWGMRYTYDAEARPMIDYAPAPEAQARVRILSLVEYLAGMQK</sequence>
<evidence type="ECO:0000256" key="1">
    <source>
        <dbReference type="ARBA" id="ARBA00022617"/>
    </source>
</evidence>
<evidence type="ECO:0000256" key="4">
    <source>
        <dbReference type="PROSITE-ProRule" id="PRU00433"/>
    </source>
</evidence>
<evidence type="ECO:0000313" key="8">
    <source>
        <dbReference type="Proteomes" id="UP000564704"/>
    </source>
</evidence>
<keyword evidence="8" id="KW-1185">Reference proteome</keyword>
<gene>
    <name evidence="7" type="ORF">FDP25_16060</name>
</gene>
<name>A0A844D6G0_9RHOB</name>
<dbReference type="Pfam" id="PF13442">
    <property type="entry name" value="Cytochrome_CBB3"/>
    <property type="match status" value="1"/>
</dbReference>
<dbReference type="OrthoDB" id="5514238at2"/>
<evidence type="ECO:0000313" key="7">
    <source>
        <dbReference type="EMBL" id="MRU16958.1"/>
    </source>
</evidence>
<dbReference type="EMBL" id="SZWE01000002">
    <property type="protein sequence ID" value="MRU16958.1"/>
    <property type="molecule type" value="Genomic_DNA"/>
</dbReference>
<dbReference type="AlphaFoldDB" id="A0A844D6G0"/>
<proteinExistence type="predicted"/>
<dbReference type="GO" id="GO:0009055">
    <property type="term" value="F:electron transfer activity"/>
    <property type="evidence" value="ECO:0007669"/>
    <property type="project" value="InterPro"/>
</dbReference>
<organism evidence="7 8">
    <name type="scientific">Roseovarius bejariae</name>
    <dbReference type="NCBI Taxonomy" id="2576383"/>
    <lineage>
        <taxon>Bacteria</taxon>
        <taxon>Pseudomonadati</taxon>
        <taxon>Pseudomonadota</taxon>
        <taxon>Alphaproteobacteria</taxon>
        <taxon>Rhodobacterales</taxon>
        <taxon>Roseobacteraceae</taxon>
        <taxon>Roseovarius</taxon>
    </lineage>
</organism>
<dbReference type="Proteomes" id="UP000564704">
    <property type="component" value="Unassembled WGS sequence"/>
</dbReference>
<reference evidence="7 8" key="1">
    <citation type="submission" date="2019-05" db="EMBL/GenBank/DDBJ databases">
        <title>Roseovarius bejariae sp. nov., a moderately halophylic bacterium isolated from a saline soil in Rambla Salada (Murcia).</title>
        <authorList>
            <person name="Castro D.J."/>
            <person name="Gomez-Altuve A."/>
            <person name="Reina J.C."/>
            <person name="Rodriguez M."/>
            <person name="Sampedro I."/>
            <person name="Llamas I."/>
            <person name="Martinez-Checa F."/>
        </authorList>
    </citation>
    <scope>NUCLEOTIDE SEQUENCE [LARGE SCALE GENOMIC DNA]</scope>
    <source>
        <strain evidence="7 8">A21</strain>
    </source>
</reference>
<feature type="domain" description="Cytochrome c" evidence="6">
    <location>
        <begin position="22"/>
        <end position="133"/>
    </location>
</feature>
<dbReference type="SUPFAM" id="SSF46626">
    <property type="entry name" value="Cytochrome c"/>
    <property type="match status" value="1"/>
</dbReference>
<evidence type="ECO:0000256" key="2">
    <source>
        <dbReference type="ARBA" id="ARBA00022723"/>
    </source>
</evidence>